<accession>A0A667FY09</accession>
<protein>
    <recommendedName>
        <fullName evidence="3">WAP domain-containing protein</fullName>
    </recommendedName>
</protein>
<feature type="domain" description="WAP" evidence="3">
    <location>
        <begin position="8"/>
        <end position="58"/>
    </location>
</feature>
<dbReference type="AlphaFoldDB" id="A0A667FY09"/>
<reference evidence="4" key="2">
    <citation type="submission" date="2025-09" db="UniProtKB">
        <authorList>
            <consortium name="Ensembl"/>
        </authorList>
    </citation>
    <scope>IDENTIFICATION</scope>
</reference>
<evidence type="ECO:0000313" key="5">
    <source>
        <dbReference type="Proteomes" id="UP000472241"/>
    </source>
</evidence>
<dbReference type="Pfam" id="PF00095">
    <property type="entry name" value="WAP"/>
    <property type="match status" value="2"/>
</dbReference>
<evidence type="ECO:0000256" key="2">
    <source>
        <dbReference type="SAM" id="MobiDB-lite"/>
    </source>
</evidence>
<feature type="domain" description="WAP" evidence="3">
    <location>
        <begin position="66"/>
        <end position="116"/>
    </location>
</feature>
<evidence type="ECO:0000313" key="4">
    <source>
        <dbReference type="Ensembl" id="ENSLCNP00005005609.1"/>
    </source>
</evidence>
<feature type="compositionally biased region" description="Polar residues" evidence="2">
    <location>
        <begin position="138"/>
        <end position="157"/>
    </location>
</feature>
<dbReference type="Ensembl" id="ENSLCNT00005006322.1">
    <property type="protein sequence ID" value="ENSLCNP00005005609.1"/>
    <property type="gene ID" value="ENSLCNG00005003739.1"/>
</dbReference>
<dbReference type="GO" id="GO:0004867">
    <property type="term" value="F:serine-type endopeptidase inhibitor activity"/>
    <property type="evidence" value="ECO:0007669"/>
    <property type="project" value="TreeGrafter"/>
</dbReference>
<dbReference type="PRINTS" id="PR00003">
    <property type="entry name" value="4DISULPHCORE"/>
</dbReference>
<feature type="region of interest" description="Disordered" evidence="2">
    <location>
        <begin position="123"/>
        <end position="177"/>
    </location>
</feature>
<dbReference type="PROSITE" id="PS51390">
    <property type="entry name" value="WAP"/>
    <property type="match status" value="2"/>
</dbReference>
<evidence type="ECO:0000256" key="1">
    <source>
        <dbReference type="ARBA" id="ARBA00022690"/>
    </source>
</evidence>
<dbReference type="Proteomes" id="UP000472241">
    <property type="component" value="Unplaced"/>
</dbReference>
<dbReference type="GO" id="GO:0005615">
    <property type="term" value="C:extracellular space"/>
    <property type="evidence" value="ECO:0007669"/>
    <property type="project" value="TreeGrafter"/>
</dbReference>
<dbReference type="Gene3D" id="4.10.75.10">
    <property type="entry name" value="Elafin-like"/>
    <property type="match status" value="2"/>
</dbReference>
<dbReference type="CDD" id="cd00199">
    <property type="entry name" value="WAP"/>
    <property type="match status" value="1"/>
</dbReference>
<dbReference type="InterPro" id="IPR008197">
    <property type="entry name" value="WAP_dom"/>
</dbReference>
<reference evidence="4" key="1">
    <citation type="submission" date="2025-08" db="UniProtKB">
        <authorList>
            <consortium name="Ensembl"/>
        </authorList>
    </citation>
    <scope>IDENTIFICATION</scope>
</reference>
<evidence type="ECO:0000259" key="3">
    <source>
        <dbReference type="PROSITE" id="PS51390"/>
    </source>
</evidence>
<dbReference type="InterPro" id="IPR050514">
    <property type="entry name" value="WAP_four-disulfide_core"/>
</dbReference>
<organism evidence="4 5">
    <name type="scientific">Lynx canadensis</name>
    <name type="common">Canada lynx</name>
    <name type="synonym">Felis canadensis</name>
    <dbReference type="NCBI Taxonomy" id="61383"/>
    <lineage>
        <taxon>Eukaryota</taxon>
        <taxon>Metazoa</taxon>
        <taxon>Chordata</taxon>
        <taxon>Craniata</taxon>
        <taxon>Vertebrata</taxon>
        <taxon>Euteleostomi</taxon>
        <taxon>Mammalia</taxon>
        <taxon>Eutheria</taxon>
        <taxon>Laurasiatheria</taxon>
        <taxon>Carnivora</taxon>
        <taxon>Feliformia</taxon>
        <taxon>Felidae</taxon>
        <taxon>Felinae</taxon>
        <taxon>Lynx</taxon>
    </lineage>
</organism>
<dbReference type="PANTHER" id="PTHR19441">
    <property type="entry name" value="WHEY ACDIC PROTEIN WAP"/>
    <property type="match status" value="1"/>
</dbReference>
<dbReference type="InterPro" id="IPR036645">
    <property type="entry name" value="Elafin-like_sf"/>
</dbReference>
<dbReference type="PANTHER" id="PTHR19441:SF95">
    <property type="entry name" value="PERLWAPIN ISOFORM X1"/>
    <property type="match status" value="1"/>
</dbReference>
<keyword evidence="5" id="KW-1185">Reference proteome</keyword>
<keyword evidence="1" id="KW-0646">Protease inhibitor</keyword>
<name>A0A667FY09_LYNCA</name>
<dbReference type="SUPFAM" id="SSF57256">
    <property type="entry name" value="Elafin-like"/>
    <property type="match status" value="1"/>
</dbReference>
<proteinExistence type="predicted"/>
<dbReference type="SMART" id="SM00217">
    <property type="entry name" value="WAP"/>
    <property type="match status" value="1"/>
</dbReference>
<sequence length="177" mass="18773">HAPADSLPYKKRWQAMCPELSSSEEDSCVVSCSTDDDCPQGIRCCPRSPCSRSCVFPVMGNSHPSPLQKAGRCPRVPVPLAPEPCSESTECSVDSQCAGSRKCCFSMCAMRCLDPATGDYQPWGPTNPKLPVRGSHKPQATSPGGGSHESQTTSPGGPTNPKLPVLGSHEPHSSHKL</sequence>